<reference evidence="7 8" key="1">
    <citation type="submission" date="2015-07" db="EMBL/GenBank/DDBJ databases">
        <title>Draft Genome Sequence of Malassezia furfur CBS1878 and Malassezia pachydermatis CBS1879.</title>
        <authorList>
            <person name="Triana S."/>
            <person name="Ohm R."/>
            <person name="Gonzalez A."/>
            <person name="DeCock H."/>
            <person name="Restrepo S."/>
            <person name="Celis A."/>
        </authorList>
    </citation>
    <scope>NUCLEOTIDE SEQUENCE [LARGE SCALE GENOMIC DNA]</scope>
    <source>
        <strain evidence="7 8">CBS 1879</strain>
    </source>
</reference>
<keyword evidence="1 4" id="KW-0479">Metal-binding</keyword>
<comment type="caution">
    <text evidence="7">The sequence shown here is derived from an EMBL/GenBank/DDBJ whole genome shotgun (WGS) entry which is preliminary data.</text>
</comment>
<keyword evidence="3 4" id="KW-0862">Zinc</keyword>
<dbReference type="AlphaFoldDB" id="A0A0M9VPI5"/>
<feature type="compositionally biased region" description="Acidic residues" evidence="5">
    <location>
        <begin position="394"/>
        <end position="414"/>
    </location>
</feature>
<dbReference type="SMART" id="SM00356">
    <property type="entry name" value="ZnF_C3H1"/>
    <property type="match status" value="3"/>
</dbReference>
<feature type="compositionally biased region" description="Low complexity" evidence="5">
    <location>
        <begin position="415"/>
        <end position="425"/>
    </location>
</feature>
<feature type="region of interest" description="Disordered" evidence="5">
    <location>
        <begin position="92"/>
        <end position="111"/>
    </location>
</feature>
<keyword evidence="8" id="KW-1185">Reference proteome</keyword>
<dbReference type="GO" id="GO:0005634">
    <property type="term" value="C:nucleus"/>
    <property type="evidence" value="ECO:0007669"/>
    <property type="project" value="TreeGrafter"/>
</dbReference>
<dbReference type="Proteomes" id="UP000037751">
    <property type="component" value="Unassembled WGS sequence"/>
</dbReference>
<dbReference type="OrthoDB" id="410307at2759"/>
<dbReference type="Pfam" id="PF00642">
    <property type="entry name" value="zf-CCCH"/>
    <property type="match status" value="2"/>
</dbReference>
<gene>
    <name evidence="7" type="ORF">Malapachy_1223</name>
</gene>
<evidence type="ECO:0000313" key="7">
    <source>
        <dbReference type="EMBL" id="KOS14493.1"/>
    </source>
</evidence>
<dbReference type="RefSeq" id="XP_017992125.1">
    <property type="nucleotide sequence ID" value="XM_018135730.1"/>
</dbReference>
<evidence type="ECO:0000256" key="2">
    <source>
        <dbReference type="ARBA" id="ARBA00022771"/>
    </source>
</evidence>
<feature type="zinc finger region" description="C3H1-type" evidence="4">
    <location>
        <begin position="215"/>
        <end position="243"/>
    </location>
</feature>
<name>A0A0M9VPI5_9BASI</name>
<dbReference type="EMBL" id="LGAV01000003">
    <property type="protein sequence ID" value="KOS14493.1"/>
    <property type="molecule type" value="Genomic_DNA"/>
</dbReference>
<dbReference type="SUPFAM" id="SSF90229">
    <property type="entry name" value="CCCH zinc finger"/>
    <property type="match status" value="3"/>
</dbReference>
<dbReference type="InterPro" id="IPR036855">
    <property type="entry name" value="Znf_CCCH_sf"/>
</dbReference>
<feature type="region of interest" description="Disordered" evidence="5">
    <location>
        <begin position="394"/>
        <end position="439"/>
    </location>
</feature>
<accession>A0A0M9VPI5</accession>
<dbReference type="InterPro" id="IPR000571">
    <property type="entry name" value="Znf_CCCH"/>
</dbReference>
<evidence type="ECO:0000313" key="8">
    <source>
        <dbReference type="Proteomes" id="UP000037751"/>
    </source>
</evidence>
<feature type="region of interest" description="Disordered" evidence="5">
    <location>
        <begin position="23"/>
        <end position="57"/>
    </location>
</feature>
<evidence type="ECO:0000256" key="4">
    <source>
        <dbReference type="PROSITE-ProRule" id="PRU00723"/>
    </source>
</evidence>
<dbReference type="PANTHER" id="PTHR46156">
    <property type="entry name" value="CCCH ZINGC FINGER"/>
    <property type="match status" value="1"/>
</dbReference>
<dbReference type="STRING" id="77020.A0A0M9VPI5"/>
<keyword evidence="2 4" id="KW-0863">Zinc-finger</keyword>
<feature type="zinc finger region" description="C3H1-type" evidence="4">
    <location>
        <begin position="301"/>
        <end position="329"/>
    </location>
</feature>
<feature type="domain" description="C3H1-type" evidence="6">
    <location>
        <begin position="301"/>
        <end position="329"/>
    </location>
</feature>
<proteinExistence type="predicted"/>
<feature type="zinc finger region" description="C3H1-type" evidence="4">
    <location>
        <begin position="272"/>
        <end position="300"/>
    </location>
</feature>
<dbReference type="PROSITE" id="PS50103">
    <property type="entry name" value="ZF_C3H1"/>
    <property type="match status" value="3"/>
</dbReference>
<dbReference type="VEuPathDB" id="FungiDB:Malapachy_1223"/>
<evidence type="ECO:0000256" key="1">
    <source>
        <dbReference type="ARBA" id="ARBA00022723"/>
    </source>
</evidence>
<evidence type="ECO:0000256" key="3">
    <source>
        <dbReference type="ARBA" id="ARBA00022833"/>
    </source>
</evidence>
<feature type="domain" description="C3H1-type" evidence="6">
    <location>
        <begin position="272"/>
        <end position="300"/>
    </location>
</feature>
<dbReference type="PANTHER" id="PTHR46156:SF1">
    <property type="entry name" value="ZINC FINGER CCCH DOMAIN-CONTAINING PROTEIN 3"/>
    <property type="match status" value="1"/>
</dbReference>
<dbReference type="Gene3D" id="4.10.1000.10">
    <property type="entry name" value="Zinc finger, CCCH-type"/>
    <property type="match status" value="2"/>
</dbReference>
<evidence type="ECO:0000256" key="5">
    <source>
        <dbReference type="SAM" id="MobiDB-lite"/>
    </source>
</evidence>
<evidence type="ECO:0000259" key="6">
    <source>
        <dbReference type="PROSITE" id="PS50103"/>
    </source>
</evidence>
<feature type="domain" description="C3H1-type" evidence="6">
    <location>
        <begin position="215"/>
        <end position="243"/>
    </location>
</feature>
<sequence>MDPNHAALVSEIAQLSGAIDRQRSLLAGRGSRRSTRPPYPSPRGQRGYARRGAPVGRHRSLVYARDANQGWVRKQTKGSMSLVNPAVYDAAPPSTSAAATTTAAPSAAAPPAKAPIERQVMIDGVPFVFDESGTRLLKKSHVPAPTSDTAAPVTPKQASIDGEAFVRTKSGNLISKALVQERRAARERQARLQRLATLGQQLGRAHREQRAIERAKSRALCTYYTRTGTCRRGDQCPFLHDDTKRALCPGALKSTGCILPPGTCLLSHAPTPENTPHCVHFLRTGTCKHGDACVYIHAPIPLDAPVCASFKQAGWCNQGRACQHRHTKDTASIVADTTTTAPRTEPGPDVLFVRDDSGADDRYFTEGSTAMLDGASVPALAAHDAPTFAQEQDFIELDAPEEDSDVDDDSDDDNVSFATDTTSDTAWDDAEVEASLLPA</sequence>
<dbReference type="GO" id="GO:0008270">
    <property type="term" value="F:zinc ion binding"/>
    <property type="evidence" value="ECO:0007669"/>
    <property type="project" value="UniProtKB-KW"/>
</dbReference>
<organism evidence="7 8">
    <name type="scientific">Malassezia pachydermatis</name>
    <dbReference type="NCBI Taxonomy" id="77020"/>
    <lineage>
        <taxon>Eukaryota</taxon>
        <taxon>Fungi</taxon>
        <taxon>Dikarya</taxon>
        <taxon>Basidiomycota</taxon>
        <taxon>Ustilaginomycotina</taxon>
        <taxon>Malasseziomycetes</taxon>
        <taxon>Malasseziales</taxon>
        <taxon>Malasseziaceae</taxon>
        <taxon>Malassezia</taxon>
    </lineage>
</organism>
<protein>
    <submittedName>
        <fullName evidence="7">Ccch zinc finger protein</fullName>
    </submittedName>
</protein>
<dbReference type="GeneID" id="28727605"/>